<sequence>MPRRYYKRPRTSRKKYSIQQKAFKFDAAASSTTSVEIVPATTVEGMRKVKHVTVTCSTTHAVPIYWALVYVPQGTAPGVLNVATTGDQTSLYEPNQFVMNCGIADPDAGPIRIWSPLARNLNDGDRILLLCTHTNSSAVGIFALSRYAITY</sequence>
<name>A0A6G9W279_9ZZZZ</name>
<dbReference type="EMBL" id="MN379570">
    <property type="protein sequence ID" value="QIR82170.1"/>
    <property type="molecule type" value="Genomic_DNA"/>
</dbReference>
<dbReference type="AlphaFoldDB" id="A0A6G9W279"/>
<protein>
    <submittedName>
        <fullName evidence="1">Capsid protein</fullName>
    </submittedName>
</protein>
<reference evidence="1" key="1">
    <citation type="submission" date="2019-08" db="EMBL/GenBank/DDBJ databases">
        <title>Identification of single stranded DNA viruses in chicken tracheal swab swabs.</title>
        <authorList>
            <person name="Chrzastek K."/>
            <person name="Kapczynski D."/>
            <person name="Kulkarni A."/>
            <person name="Chappell L."/>
            <person name="Schmidlin K."/>
            <person name="Varsani A."/>
        </authorList>
    </citation>
    <scope>NUCLEOTIDE SEQUENCE</scope>
    <source>
        <strain evidence="1">Mg6_16495</strain>
    </source>
</reference>
<organism evidence="1">
    <name type="scientific">unidentified</name>
    <dbReference type="NCBI Taxonomy" id="32644"/>
    <lineage>
        <taxon>unclassified sequences</taxon>
    </lineage>
</organism>
<evidence type="ECO:0000313" key="1">
    <source>
        <dbReference type="EMBL" id="QIR82170.1"/>
    </source>
</evidence>
<accession>A0A6G9W279</accession>
<proteinExistence type="predicted"/>